<proteinExistence type="predicted"/>
<reference evidence="1" key="1">
    <citation type="submission" date="2014-11" db="EMBL/GenBank/DDBJ databases">
        <authorList>
            <person name="Amaro Gonzalez C."/>
        </authorList>
    </citation>
    <scope>NUCLEOTIDE SEQUENCE</scope>
</reference>
<name>A0A0E9QJF9_ANGAN</name>
<accession>A0A0E9QJF9</accession>
<sequence>MIQVSAEMQWRTSVPFASKEKQSSVIELGLMKCVKPMLASQQGYGKMEQHTVK</sequence>
<dbReference type="AlphaFoldDB" id="A0A0E9QJF9"/>
<evidence type="ECO:0000313" key="1">
    <source>
        <dbReference type="EMBL" id="JAH17021.1"/>
    </source>
</evidence>
<protein>
    <submittedName>
        <fullName evidence="1">Uncharacterized protein</fullName>
    </submittedName>
</protein>
<dbReference type="EMBL" id="GBXM01091556">
    <property type="protein sequence ID" value="JAH17021.1"/>
    <property type="molecule type" value="Transcribed_RNA"/>
</dbReference>
<organism evidence="1">
    <name type="scientific">Anguilla anguilla</name>
    <name type="common">European freshwater eel</name>
    <name type="synonym">Muraena anguilla</name>
    <dbReference type="NCBI Taxonomy" id="7936"/>
    <lineage>
        <taxon>Eukaryota</taxon>
        <taxon>Metazoa</taxon>
        <taxon>Chordata</taxon>
        <taxon>Craniata</taxon>
        <taxon>Vertebrata</taxon>
        <taxon>Euteleostomi</taxon>
        <taxon>Actinopterygii</taxon>
        <taxon>Neopterygii</taxon>
        <taxon>Teleostei</taxon>
        <taxon>Anguilliformes</taxon>
        <taxon>Anguillidae</taxon>
        <taxon>Anguilla</taxon>
    </lineage>
</organism>
<reference evidence="1" key="2">
    <citation type="journal article" date="2015" name="Fish Shellfish Immunol.">
        <title>Early steps in the European eel (Anguilla anguilla)-Vibrio vulnificus interaction in the gills: Role of the RtxA13 toxin.</title>
        <authorList>
            <person name="Callol A."/>
            <person name="Pajuelo D."/>
            <person name="Ebbesson L."/>
            <person name="Teles M."/>
            <person name="MacKenzie S."/>
            <person name="Amaro C."/>
        </authorList>
    </citation>
    <scope>NUCLEOTIDE SEQUENCE</scope>
</reference>